<reference evidence="1" key="1">
    <citation type="journal article" date="2021" name="PeerJ">
        <title>Extensive microbial diversity within the chicken gut microbiome revealed by metagenomics and culture.</title>
        <authorList>
            <person name="Gilroy R."/>
            <person name="Ravi A."/>
            <person name="Getino M."/>
            <person name="Pursley I."/>
            <person name="Horton D.L."/>
            <person name="Alikhan N.F."/>
            <person name="Baker D."/>
            <person name="Gharbi K."/>
            <person name="Hall N."/>
            <person name="Watson M."/>
            <person name="Adriaenssens E.M."/>
            <person name="Foster-Nyarko E."/>
            <person name="Jarju S."/>
            <person name="Secka A."/>
            <person name="Antonio M."/>
            <person name="Oren A."/>
            <person name="Chaudhuri R.R."/>
            <person name="La Ragione R."/>
            <person name="Hildebrand F."/>
            <person name="Pallen M.J."/>
        </authorList>
    </citation>
    <scope>NUCLEOTIDE SEQUENCE</scope>
    <source>
        <strain evidence="1">ChiGjej6B6-11269</strain>
    </source>
</reference>
<proteinExistence type="predicted"/>
<comment type="caution">
    <text evidence="1">The sequence shown here is derived from an EMBL/GenBank/DDBJ whole genome shotgun (WGS) entry which is preliminary data.</text>
</comment>
<accession>A0A9D3A184</accession>
<dbReference type="EMBL" id="DYWI01000083">
    <property type="protein sequence ID" value="HJF65403.1"/>
    <property type="molecule type" value="Genomic_DNA"/>
</dbReference>
<protein>
    <submittedName>
        <fullName evidence="1">Uncharacterized protein</fullName>
    </submittedName>
</protein>
<reference evidence="1" key="2">
    <citation type="submission" date="2021-09" db="EMBL/GenBank/DDBJ databases">
        <authorList>
            <person name="Gilroy R."/>
        </authorList>
    </citation>
    <scope>NUCLEOTIDE SEQUENCE</scope>
    <source>
        <strain evidence="1">ChiGjej6B6-11269</strain>
    </source>
</reference>
<name>A0A9D3A184_9ACTN</name>
<gene>
    <name evidence="1" type="ORF">K8U77_04705</name>
</gene>
<organism evidence="1 2">
    <name type="scientific">Slackia equolifaciens</name>
    <dbReference type="NCBI Taxonomy" id="498718"/>
    <lineage>
        <taxon>Bacteria</taxon>
        <taxon>Bacillati</taxon>
        <taxon>Actinomycetota</taxon>
        <taxon>Coriobacteriia</taxon>
        <taxon>Eggerthellales</taxon>
        <taxon>Eggerthellaceae</taxon>
        <taxon>Slackia</taxon>
    </lineage>
</organism>
<evidence type="ECO:0000313" key="2">
    <source>
        <dbReference type="Proteomes" id="UP000786989"/>
    </source>
</evidence>
<dbReference type="Proteomes" id="UP000786989">
    <property type="component" value="Unassembled WGS sequence"/>
</dbReference>
<dbReference type="AlphaFoldDB" id="A0A9D3A184"/>
<evidence type="ECO:0000313" key="1">
    <source>
        <dbReference type="EMBL" id="HJF65403.1"/>
    </source>
</evidence>
<sequence>MDRKTKAKAIELLVAKKKDPSLTYADIERKTGYSRRQLIRISKRIDERGAAAAGALGNAGRRPATAVFDSFYF</sequence>